<keyword evidence="4" id="KW-1185">Reference proteome</keyword>
<dbReference type="SMART" id="SM00850">
    <property type="entry name" value="LytTR"/>
    <property type="match status" value="1"/>
</dbReference>
<keyword evidence="1" id="KW-0472">Membrane</keyword>
<feature type="transmembrane region" description="Helical" evidence="1">
    <location>
        <begin position="116"/>
        <end position="141"/>
    </location>
</feature>
<sequence>MAPLTHRQNVILRLIVVPIAALVASHIVFRQVFPGQPGYQFPWAYFLTVATVMLSCWEVNLFIFRWLDDLLPFWQHPIRRLMSQVLVGGMATLLTFALVFPLSQRLYTHHWPAPTTVLKGVAVCVTLASLVNGGYSGLYLLKAFLAERQKSSYSAEAEQLTKPINGSKPISTAALITIDISNGQLRLPIEQIAYFYSAGGLVLLVKTDGQQVTTRYSSFAQLTSGLDTRYFFQLSRQFVVGLGSVRGVQDDVNRKLVVTLVPALHKQQAHQEVTVSRYRSLELRKWLQVSAER</sequence>
<evidence type="ECO:0000313" key="4">
    <source>
        <dbReference type="Proteomes" id="UP000653797"/>
    </source>
</evidence>
<evidence type="ECO:0000313" key="3">
    <source>
        <dbReference type="EMBL" id="MBD2756128.1"/>
    </source>
</evidence>
<evidence type="ECO:0000256" key="1">
    <source>
        <dbReference type="SAM" id="Phobius"/>
    </source>
</evidence>
<organism evidence="3 4">
    <name type="scientific">Spirosoma validum</name>
    <dbReference type="NCBI Taxonomy" id="2771355"/>
    <lineage>
        <taxon>Bacteria</taxon>
        <taxon>Pseudomonadati</taxon>
        <taxon>Bacteroidota</taxon>
        <taxon>Cytophagia</taxon>
        <taxon>Cytophagales</taxon>
        <taxon>Cytophagaceae</taxon>
        <taxon>Spirosoma</taxon>
    </lineage>
</organism>
<dbReference type="GO" id="GO:0003677">
    <property type="term" value="F:DNA binding"/>
    <property type="evidence" value="ECO:0007669"/>
    <property type="project" value="InterPro"/>
</dbReference>
<dbReference type="Pfam" id="PF04397">
    <property type="entry name" value="LytTR"/>
    <property type="match status" value="1"/>
</dbReference>
<comment type="caution">
    <text evidence="3">The sequence shown here is derived from an EMBL/GenBank/DDBJ whole genome shotgun (WGS) entry which is preliminary data.</text>
</comment>
<dbReference type="RefSeq" id="WP_191041756.1">
    <property type="nucleotide sequence ID" value="NZ_JACXAA010000011.1"/>
</dbReference>
<feature type="transmembrane region" description="Helical" evidence="1">
    <location>
        <begin position="41"/>
        <end position="64"/>
    </location>
</feature>
<evidence type="ECO:0000259" key="2">
    <source>
        <dbReference type="PROSITE" id="PS50930"/>
    </source>
</evidence>
<dbReference type="Proteomes" id="UP000653797">
    <property type="component" value="Unassembled WGS sequence"/>
</dbReference>
<feature type="domain" description="HTH LytTR-type" evidence="2">
    <location>
        <begin position="176"/>
        <end position="289"/>
    </location>
</feature>
<feature type="transmembrane region" description="Helical" evidence="1">
    <location>
        <begin position="85"/>
        <end position="104"/>
    </location>
</feature>
<dbReference type="InterPro" id="IPR007492">
    <property type="entry name" value="LytTR_DNA-bd_dom"/>
</dbReference>
<dbReference type="Gene3D" id="2.40.50.1020">
    <property type="entry name" value="LytTr DNA-binding domain"/>
    <property type="match status" value="1"/>
</dbReference>
<dbReference type="AlphaFoldDB" id="A0A927GFY1"/>
<keyword evidence="1" id="KW-0812">Transmembrane</keyword>
<dbReference type="EMBL" id="JACXAA010000011">
    <property type="protein sequence ID" value="MBD2756128.1"/>
    <property type="molecule type" value="Genomic_DNA"/>
</dbReference>
<reference evidence="3" key="1">
    <citation type="submission" date="2020-09" db="EMBL/GenBank/DDBJ databases">
        <authorList>
            <person name="Kim M.K."/>
        </authorList>
    </citation>
    <scope>NUCLEOTIDE SEQUENCE</scope>
    <source>
        <strain evidence="3">BT704</strain>
    </source>
</reference>
<protein>
    <submittedName>
        <fullName evidence="3">LytTR family transcriptional regulator</fullName>
    </submittedName>
</protein>
<gene>
    <name evidence="3" type="ORF">IC230_24740</name>
</gene>
<dbReference type="PROSITE" id="PS50930">
    <property type="entry name" value="HTH_LYTTR"/>
    <property type="match status" value="1"/>
</dbReference>
<accession>A0A927GFY1</accession>
<name>A0A927GFY1_9BACT</name>
<feature type="transmembrane region" description="Helical" evidence="1">
    <location>
        <begin position="12"/>
        <end position="29"/>
    </location>
</feature>
<keyword evidence="1" id="KW-1133">Transmembrane helix</keyword>
<proteinExistence type="predicted"/>